<feature type="compositionally biased region" description="Polar residues" evidence="2">
    <location>
        <begin position="120"/>
        <end position="133"/>
    </location>
</feature>
<dbReference type="InterPro" id="IPR000571">
    <property type="entry name" value="Znf_CCCH"/>
</dbReference>
<feature type="compositionally biased region" description="Polar residues" evidence="2">
    <location>
        <begin position="2355"/>
        <end position="2370"/>
    </location>
</feature>
<feature type="region of interest" description="Disordered" evidence="2">
    <location>
        <begin position="1176"/>
        <end position="1386"/>
    </location>
</feature>
<feature type="compositionally biased region" description="Basic and acidic residues" evidence="2">
    <location>
        <begin position="2293"/>
        <end position="2326"/>
    </location>
</feature>
<feature type="region of interest" description="Disordered" evidence="2">
    <location>
        <begin position="1587"/>
        <end position="1619"/>
    </location>
</feature>
<dbReference type="InterPro" id="IPR003604">
    <property type="entry name" value="Matrin/U1-like-C_Znf_C2H2"/>
</dbReference>
<evidence type="ECO:0000259" key="3">
    <source>
        <dbReference type="PROSITE" id="PS50103"/>
    </source>
</evidence>
<feature type="compositionally biased region" description="Basic residues" evidence="2">
    <location>
        <begin position="73"/>
        <end position="85"/>
    </location>
</feature>
<feature type="region of interest" description="Disordered" evidence="2">
    <location>
        <begin position="382"/>
        <end position="405"/>
    </location>
</feature>
<feature type="region of interest" description="Disordered" evidence="2">
    <location>
        <begin position="1945"/>
        <end position="1976"/>
    </location>
</feature>
<dbReference type="GO" id="GO:0008270">
    <property type="term" value="F:zinc ion binding"/>
    <property type="evidence" value="ECO:0007669"/>
    <property type="project" value="UniProtKB-KW"/>
</dbReference>
<dbReference type="Proteomes" id="UP000747542">
    <property type="component" value="Unassembled WGS sequence"/>
</dbReference>
<feature type="compositionally biased region" description="Polar residues" evidence="2">
    <location>
        <begin position="247"/>
        <end position="271"/>
    </location>
</feature>
<feature type="compositionally biased region" description="Basic and acidic residues" evidence="2">
    <location>
        <begin position="444"/>
        <end position="454"/>
    </location>
</feature>
<keyword evidence="1" id="KW-0479">Metal-binding</keyword>
<dbReference type="PROSITE" id="PS50103">
    <property type="entry name" value="ZF_C3H1"/>
    <property type="match status" value="1"/>
</dbReference>
<feature type="compositionally biased region" description="Basic and acidic residues" evidence="2">
    <location>
        <begin position="919"/>
        <end position="931"/>
    </location>
</feature>
<keyword evidence="1" id="KW-0863">Zinc-finger</keyword>
<feature type="region of interest" description="Disordered" evidence="2">
    <location>
        <begin position="2293"/>
        <end position="2516"/>
    </location>
</feature>
<feature type="compositionally biased region" description="Pro residues" evidence="2">
    <location>
        <begin position="461"/>
        <end position="473"/>
    </location>
</feature>
<feature type="compositionally biased region" description="Polar residues" evidence="2">
    <location>
        <begin position="310"/>
        <end position="321"/>
    </location>
</feature>
<feature type="compositionally biased region" description="Basic and acidic residues" evidence="2">
    <location>
        <begin position="1281"/>
        <end position="1302"/>
    </location>
</feature>
<feature type="compositionally biased region" description="Polar residues" evidence="2">
    <location>
        <begin position="2159"/>
        <end position="2169"/>
    </location>
</feature>
<feature type="compositionally biased region" description="Polar residues" evidence="2">
    <location>
        <begin position="1850"/>
        <end position="1870"/>
    </location>
</feature>
<feature type="compositionally biased region" description="Basic and acidic residues" evidence="2">
    <location>
        <begin position="740"/>
        <end position="764"/>
    </location>
</feature>
<accession>A0A8J5K4J5</accession>
<dbReference type="SMART" id="SM00451">
    <property type="entry name" value="ZnF_U1"/>
    <property type="match status" value="2"/>
</dbReference>
<comment type="caution">
    <text evidence="4">The sequence shown here is derived from an EMBL/GenBank/DDBJ whole genome shotgun (WGS) entry which is preliminary data.</text>
</comment>
<evidence type="ECO:0000256" key="1">
    <source>
        <dbReference type="PROSITE-ProRule" id="PRU00723"/>
    </source>
</evidence>
<feature type="compositionally biased region" description="Low complexity" evidence="2">
    <location>
        <begin position="512"/>
        <end position="525"/>
    </location>
</feature>
<dbReference type="EMBL" id="JAHLQT010017535">
    <property type="protein sequence ID" value="KAG7169291.1"/>
    <property type="molecule type" value="Genomic_DNA"/>
</dbReference>
<feature type="compositionally biased region" description="Basic and acidic residues" evidence="2">
    <location>
        <begin position="2412"/>
        <end position="2421"/>
    </location>
</feature>
<feature type="region of interest" description="Disordered" evidence="2">
    <location>
        <begin position="838"/>
        <end position="990"/>
    </location>
</feature>
<feature type="compositionally biased region" description="Polar residues" evidence="2">
    <location>
        <begin position="216"/>
        <end position="235"/>
    </location>
</feature>
<feature type="compositionally biased region" description="Basic and acidic residues" evidence="2">
    <location>
        <begin position="1962"/>
        <end position="1976"/>
    </location>
</feature>
<feature type="region of interest" description="Disordered" evidence="2">
    <location>
        <begin position="442"/>
        <end position="476"/>
    </location>
</feature>
<feature type="region of interest" description="Disordered" evidence="2">
    <location>
        <begin position="563"/>
        <end position="603"/>
    </location>
</feature>
<feature type="region of interest" description="Disordered" evidence="2">
    <location>
        <begin position="2147"/>
        <end position="2187"/>
    </location>
</feature>
<feature type="compositionally biased region" description="Low complexity" evidence="2">
    <location>
        <begin position="296"/>
        <end position="305"/>
    </location>
</feature>
<dbReference type="OrthoDB" id="6381254at2759"/>
<feature type="region of interest" description="Disordered" evidence="2">
    <location>
        <begin position="494"/>
        <end position="529"/>
    </location>
</feature>
<gene>
    <name evidence="4" type="primary">Znf318-L</name>
    <name evidence="4" type="ORF">Hamer_G022253</name>
</gene>
<evidence type="ECO:0000256" key="2">
    <source>
        <dbReference type="SAM" id="MobiDB-lite"/>
    </source>
</evidence>
<feature type="region of interest" description="Disordered" evidence="2">
    <location>
        <begin position="1817"/>
        <end position="1876"/>
    </location>
</feature>
<feature type="region of interest" description="Disordered" evidence="2">
    <location>
        <begin position="681"/>
        <end position="764"/>
    </location>
</feature>
<feature type="compositionally biased region" description="Basic and acidic residues" evidence="2">
    <location>
        <begin position="1312"/>
        <end position="1326"/>
    </location>
</feature>
<feature type="compositionally biased region" description="Basic and acidic residues" evidence="2">
    <location>
        <begin position="699"/>
        <end position="713"/>
    </location>
</feature>
<feature type="compositionally biased region" description="Polar residues" evidence="2">
    <location>
        <begin position="1355"/>
        <end position="1364"/>
    </location>
</feature>
<feature type="region of interest" description="Disordered" evidence="2">
    <location>
        <begin position="1731"/>
        <end position="1755"/>
    </location>
</feature>
<dbReference type="GO" id="GO:0003676">
    <property type="term" value="F:nucleic acid binding"/>
    <property type="evidence" value="ECO:0007669"/>
    <property type="project" value="InterPro"/>
</dbReference>
<keyword evidence="5" id="KW-1185">Reference proteome</keyword>
<feature type="domain" description="C3H1-type" evidence="3">
    <location>
        <begin position="6"/>
        <end position="34"/>
    </location>
</feature>
<feature type="compositionally biased region" description="Low complexity" evidence="2">
    <location>
        <begin position="141"/>
        <end position="159"/>
    </location>
</feature>
<feature type="compositionally biased region" description="Basic residues" evidence="2">
    <location>
        <begin position="92"/>
        <end position="110"/>
    </location>
</feature>
<keyword evidence="1" id="KW-0862">Zinc</keyword>
<feature type="compositionally biased region" description="Acidic residues" evidence="2">
    <location>
        <begin position="2171"/>
        <end position="2186"/>
    </location>
</feature>
<feature type="zinc finger region" description="C3H1-type" evidence="1">
    <location>
        <begin position="6"/>
        <end position="34"/>
    </location>
</feature>
<reference evidence="4" key="1">
    <citation type="journal article" date="2021" name="Sci. Adv.">
        <title>The American lobster genome reveals insights on longevity, neural, and immune adaptations.</title>
        <authorList>
            <person name="Polinski J.M."/>
            <person name="Zimin A.V."/>
            <person name="Clark K.F."/>
            <person name="Kohn A.B."/>
            <person name="Sadowski N."/>
            <person name="Timp W."/>
            <person name="Ptitsyn A."/>
            <person name="Khanna P."/>
            <person name="Romanova D.Y."/>
            <person name="Williams P."/>
            <person name="Greenwood S.J."/>
            <person name="Moroz L.L."/>
            <person name="Walt D.R."/>
            <person name="Bodnar A.G."/>
        </authorList>
    </citation>
    <scope>NUCLEOTIDE SEQUENCE</scope>
    <source>
        <strain evidence="4">GMGI-L3</strain>
    </source>
</reference>
<feature type="compositionally biased region" description="Basic residues" evidence="2">
    <location>
        <begin position="175"/>
        <end position="185"/>
    </location>
</feature>
<feature type="compositionally biased region" description="Basic and acidic residues" evidence="2">
    <location>
        <begin position="1248"/>
        <end position="1260"/>
    </location>
</feature>
<sequence length="2516" mass="280907">MSKFRNKIPETCRYWKEGKCFKGEFQCNFVHGYVCPDDRRCRRENCTRFHLSQMRRGPPQREYRGKQFQNHPRQGHRDRYRRSRSRSISPLRHQKTFHRSRTPPRHRSRSRSPPYHPVKSYSSPHCRSRSLSPSRYHRSTSWRQSRSSSPARFRSRSCSPVKSRSRSRVLDRSRSRSRSIGRLRSRSFSIGRLQSRSRSPAPYRSKITPPHHEKSISPSRLRSRSNSQTRPQAGCSQSHRRSRSRSITQFSSKSFSTADAGSRSCSISNEYSRSHSRSQLRSRSSSPSQFPVKNWSPSHSQSPPHHQSKNRSSSQDESAGNVQQLDFEDIYADLEEETLGSSAEAEKHSVDKLVISELQARITRNFMNPHTQKLMKEILKSTSDKSKDISPKPPISQRLQSPNESAEVDQLGLDLEEVGEEVDDIFTKSIARTVDDSIESDCEESLKSSKRQKELQVGSNPCPPKPKPLPKPKQPLRAVDIDYHTDWELKTSLENLSRPIEGKQNQAPMAPPKAAASGSKSNSSSLWTPALDRRQLQESKLKISYHHKASDWEIETPYVGRKDKNEAKQEDSVSGRETKTGSRGVMSSVTAFSQPEPGIPYENNHLTNERILEQSMENASQSKTMLFPSGQSISTSVPSTISHGVMTNISTSSSAAVGAYGVGALSTSSVQSADLMREYSRVRQSFPSPEGGGRSSKKVSGERKARKSSESPKRSKHKRHKEKKSKRKKESSDSESESEASNHDKREPEKKSSPEPEKEKCEVEALLTKRESLMKRVKMLMEQKNMMNEQREDIIKNHKGSRDSLFSLLEENSLLMTEIGKQILKINNMAHKVDQEIKGEGGDIKQSASVSRERSKSPYHSRERQRKSGYSSEREKQRKTSYYHSPEKTELNMSPLMKTKRTRSPQRKESWSPPPSKHKSGESSRSTEHAAKLSKHNTSRSPAPGLPKESKKHFSSPESQRSLSPPKKRRVNSSTETAKKQVSLRGKGHQETIKEEVDETLQYAPLTTQRTFIRYMDQGMHWCKLCSLFCETVPEYVSHLMTLSHMARVKNDRKSWLAKAPREQKEVKPANAQVLTVPLQGLEFIHSLPAYYCSLCDIFMRDKGETVRHPESKTHVSNYKVHRAKNPMYESTFLKAKTAAYAKYSIDEERKLLEGQLNLKEKTIAHDIQEKLMKQIKEKRDRDREKDSRDDRSVADAKDDKAKGCGSIRVASRGPSHSSDKKSDNRQKHKDNSKRHSEERQAPSQEDSNTKSKSRDDCLRGSDQQKNVKGGDHQKNVKGGEQQKNEHIHSTCSNDKEKKDADVNENETLSKSVEEPSKDKEEEKKSAVPKLPLIGKMPFLKKRPAGHGGKEQHNTTRTKQQAPTQHELHIGEAKTSTNTENQVDPKKVGDSLFPIAYNMEIIREEADVKMNITQENPVAVNDNESTAENISTCLNEVKDLSPAEEPSIYFEEPSNEPMPMDFEDSSDSDSFKMFDSMETGNEESSECAAAATLHALDLLSIPLPGLKRATEAAPASDILLPPGTEHEQHCQESSNLSLLPGGDDGPAIVMTEICGPEVSIQDHSSGAWSNISNSKESLLKSTSGSLKKLEIPLPPGTEDSSQVQEGLPPPPGTEYEAPNYHLGGDSDVVIPLINVAPVFEPGFQDLSSGAWSMGSNSQEGFGMSLIPTASDKTAEILLPPGTEDEHVQEISCLPLSSTVADNISVPGSSDQTGVPSQAFIQQHNLGLCSSGSDSLEDFPVPPSKSDRPDPAASLSVGIGLPQWPVVQPSRCAVVPDATNFTNWSSLCHTKRECTPPPPGTENMIINELEYTPGELGEASMELSEDSDSEGDPGKRETTPPPPGTESTSKFLSTKSVPSKKFTTPKRTPSTSRHENKEIKPILMEKIDRELPIQIVNKRQSSHLVSKKEKSRKLPSCNEEKEEGLDFEVQISSGDFKVSTCDTVVNDPPGSRGGVESATQHTHNMESDETNDKGDGEDIKVPEFKETIVSSECVGIESGKLISEDPKEIFESDKGFVDPCAIQDGALGDMEDRSQDAVNESEIHTQFPDNINTGIGQVTDIILHLTHESTNTSEECSSENSSDSRTTLLEDEKHLQAPSPHSRDVDECSDGIECVSQNTWNSEKLCAQLDIELQQSPGDLVETEHAVTTEGGEEETEVGSQRTSRTTIVNEGSEEEVTQDQSSEDSAAETIEFVKEESEVEETKQFEEISITLEIEETKVKHSSLRRTSRATKASTVEQELKVKQLTGQRSTRGKKALTIVQEEEVRINLPSEINKSLEEDGQSMEPLETMTKANKEIEIQEQGKEISDSRKATRAKKVTEAKEQPTRAKQSTTRRPVRGKKTSKTLEDKLKAEPVTSQRATRATRSASLENKQEEHGTDAVPETCENISDEEMKGNEGVIEAESNMVTRASSVDKEEDKQPIPRKTTRGKRTQGNEETEEDTCIIEETVHKKNRSASSKSRNPRKETKVANSSRPVRSSRKAAVLASAAMATQTKDQGELADSPISFEETSEGESE</sequence>
<feature type="region of interest" description="Disordered" evidence="2">
    <location>
        <begin position="1521"/>
        <end position="1542"/>
    </location>
</feature>
<proteinExistence type="predicted"/>
<feature type="compositionally biased region" description="Basic and acidic residues" evidence="2">
    <location>
        <begin position="851"/>
        <end position="862"/>
    </location>
</feature>
<feature type="compositionally biased region" description="Basic residues" evidence="2">
    <location>
        <begin position="714"/>
        <end position="729"/>
    </location>
</feature>
<name>A0A8J5K4J5_HOMAM</name>
<dbReference type="PROSITE" id="PS00028">
    <property type="entry name" value="ZINC_FINGER_C2H2_1"/>
    <property type="match status" value="1"/>
</dbReference>
<feature type="compositionally biased region" description="Basic and acidic residues" evidence="2">
    <location>
        <begin position="1176"/>
        <end position="1203"/>
    </location>
</feature>
<dbReference type="InterPro" id="IPR013087">
    <property type="entry name" value="Znf_C2H2_type"/>
</dbReference>
<evidence type="ECO:0000313" key="4">
    <source>
        <dbReference type="EMBL" id="KAG7169291.1"/>
    </source>
</evidence>
<protein>
    <submittedName>
        <fullName evidence="4">Zinc finger protein 318-like</fullName>
    </submittedName>
</protein>
<feature type="region of interest" description="Disordered" evidence="2">
    <location>
        <begin position="52"/>
        <end position="321"/>
    </location>
</feature>
<organism evidence="4 5">
    <name type="scientific">Homarus americanus</name>
    <name type="common">American lobster</name>
    <dbReference type="NCBI Taxonomy" id="6706"/>
    <lineage>
        <taxon>Eukaryota</taxon>
        <taxon>Metazoa</taxon>
        <taxon>Ecdysozoa</taxon>
        <taxon>Arthropoda</taxon>
        <taxon>Crustacea</taxon>
        <taxon>Multicrustacea</taxon>
        <taxon>Malacostraca</taxon>
        <taxon>Eumalacostraca</taxon>
        <taxon>Eucarida</taxon>
        <taxon>Decapoda</taxon>
        <taxon>Pleocyemata</taxon>
        <taxon>Astacidea</taxon>
        <taxon>Nephropoidea</taxon>
        <taxon>Nephropidae</taxon>
        <taxon>Homarus</taxon>
    </lineage>
</organism>
<evidence type="ECO:0000313" key="5">
    <source>
        <dbReference type="Proteomes" id="UP000747542"/>
    </source>
</evidence>
<feature type="compositionally biased region" description="Basic and acidic residues" evidence="2">
    <location>
        <begin position="563"/>
        <end position="580"/>
    </location>
</feature>